<feature type="compositionally biased region" description="Basic and acidic residues" evidence="6">
    <location>
        <begin position="1147"/>
        <end position="1156"/>
    </location>
</feature>
<feature type="region of interest" description="Disordered" evidence="6">
    <location>
        <begin position="2000"/>
        <end position="2033"/>
    </location>
</feature>
<accession>A0AAE0GGV7</accession>
<evidence type="ECO:0000256" key="3">
    <source>
        <dbReference type="ARBA" id="ARBA00022737"/>
    </source>
</evidence>
<protein>
    <recommendedName>
        <fullName evidence="8">PKD/REJ-like domain-containing protein</fullName>
    </recommendedName>
</protein>
<dbReference type="GO" id="GO:0006816">
    <property type="term" value="P:calcium ion transport"/>
    <property type="evidence" value="ECO:0007669"/>
    <property type="project" value="TreeGrafter"/>
</dbReference>
<feature type="compositionally biased region" description="Polar residues" evidence="6">
    <location>
        <begin position="1254"/>
        <end position="1265"/>
    </location>
</feature>
<keyword evidence="4 7" id="KW-1133">Transmembrane helix</keyword>
<evidence type="ECO:0000259" key="8">
    <source>
        <dbReference type="Pfam" id="PF02010"/>
    </source>
</evidence>
<feature type="transmembrane region" description="Helical" evidence="7">
    <location>
        <begin position="1753"/>
        <end position="1776"/>
    </location>
</feature>
<gene>
    <name evidence="9" type="ORF">CYMTET_14247</name>
</gene>
<evidence type="ECO:0000313" key="9">
    <source>
        <dbReference type="EMBL" id="KAK3277767.1"/>
    </source>
</evidence>
<dbReference type="GO" id="GO:0005261">
    <property type="term" value="F:monoatomic cation channel activity"/>
    <property type="evidence" value="ECO:0007669"/>
    <property type="project" value="TreeGrafter"/>
</dbReference>
<comment type="subcellular location">
    <subcellularLocation>
        <location evidence="1">Membrane</location>
    </subcellularLocation>
</comment>
<feature type="transmembrane region" description="Helical" evidence="7">
    <location>
        <begin position="1801"/>
        <end position="1821"/>
    </location>
</feature>
<feature type="domain" description="PKD/REJ-like" evidence="8">
    <location>
        <begin position="3"/>
        <end position="364"/>
    </location>
</feature>
<feature type="region of interest" description="Disordered" evidence="6">
    <location>
        <begin position="1251"/>
        <end position="1289"/>
    </location>
</feature>
<feature type="region of interest" description="Disordered" evidence="6">
    <location>
        <begin position="1098"/>
        <end position="1178"/>
    </location>
</feature>
<dbReference type="EMBL" id="LGRX02005933">
    <property type="protein sequence ID" value="KAK3277767.1"/>
    <property type="molecule type" value="Genomic_DNA"/>
</dbReference>
<dbReference type="InterPro" id="IPR002859">
    <property type="entry name" value="PKD/REJ-like"/>
</dbReference>
<feature type="compositionally biased region" description="Polar residues" evidence="6">
    <location>
        <begin position="1102"/>
        <end position="1120"/>
    </location>
</feature>
<reference evidence="9 10" key="1">
    <citation type="journal article" date="2015" name="Genome Biol. Evol.">
        <title>Comparative Genomics of a Bacterivorous Green Alga Reveals Evolutionary Causalities and Consequences of Phago-Mixotrophic Mode of Nutrition.</title>
        <authorList>
            <person name="Burns J.A."/>
            <person name="Paasch A."/>
            <person name="Narechania A."/>
            <person name="Kim E."/>
        </authorList>
    </citation>
    <scope>NUCLEOTIDE SEQUENCE [LARGE SCALE GENOMIC DNA]</scope>
    <source>
        <strain evidence="9 10">PLY_AMNH</strain>
    </source>
</reference>
<feature type="transmembrane region" description="Helical" evidence="7">
    <location>
        <begin position="1668"/>
        <end position="1687"/>
    </location>
</feature>
<evidence type="ECO:0000256" key="1">
    <source>
        <dbReference type="ARBA" id="ARBA00004370"/>
    </source>
</evidence>
<evidence type="ECO:0000256" key="4">
    <source>
        <dbReference type="ARBA" id="ARBA00022989"/>
    </source>
</evidence>
<keyword evidence="5 7" id="KW-0472">Membrane</keyword>
<keyword evidence="2 7" id="KW-0812">Transmembrane</keyword>
<name>A0AAE0GGV7_9CHLO</name>
<keyword evidence="3" id="KW-0677">Repeat</keyword>
<sequence>MGSEGTLGLDATRSYDPNDGGRFASFDFAWRCAAGPEQVPCRDAQGLELPLEISATSASPLTRQLCLGSGPGDGALAGGCARLAVTLEGTPEGLHYNITCFASKGHLSATVHVAAVVVRGYESPAVSIAALDPPRVNPDAAAVLRAAVLFTHQDDEHARHLLWSAHAEQDEASLELDLESVASTPLSQPSLGVQAGSLTPGGRFWFTLHAADTGGAAAATLLVQVNRPPWHDDAAGGAAVATWPSDALGGSLDSEVAARRWLPDGTVTGVALEEYFTAAMLGWEDDPEDLPLQYQVSYQLDASSRTRMLMDFSPLAELTFLLPERGLAENAQRVALVINIQDMMGAMSTISAEVHVTGEERAAVGSVYTDTLISRSAFYLANGNTEDSLAMLIGAAAILNGDANGAPEVQRLAQRRVQRADMAELLAEAADTQLLTDTSIHLFSDVLASVAAAPAEVGNRTLGGAQVGNRTSDVILSTLGGLVDATRAANGPVLDADTAMLMCHTLSNLTMVQEANDPRASQVAACVDVLDRIADTLARRMISGQVPTQVVSEQLAVSVQIDSAASPDSRLFHGAIVGATPSMAASEAPPKLWLPASMSAGLVAATAHGLVRAQLLTSLWDPHDPLGGAQGGTSLPGGAAPVTAITLADAATGRTLHVDHLEQGLHIALPLGKVAGGVSVGEGKEPHPARGIAPQCVWWDEAGGTYSTEGCAALPNPAPPEAGLFWEQTNTTMLGESSLARGWAIGNASQMRGCRAEYAGDPPELNGAEARRRKYLGADCQVPAVGNTLGCWWVWQRGVFEGPKCVHAASLKCLCSHLTDFTPKNMEVGGGEPGRMRFVSSEEMIGDRLHLLQGLLSSDQRSLNQVVLRVPEKEFEVDGRTTLWRHRSSKAFASGAQKLVGVQTWSLLEGGVYLGHVHGSSWRADESWEAEPAVREISMYRNSNTLRQLSHRIIHTDREDRCTVSLHPPNRKLQQADGKMVFVHGEMGTASLHRPGGSMRGRRRGPRQPSAAGGLLAHSNPKPLKPCKAVLESCDEADKPRLLELSRALLALDDQLVSPLQNGQSHDGGDHADLDVAHGWQPVPTIVLAPAVETMPLRAPSPCSSTKAKARATQVQSLGPFTTRRARPRMDPSPRSGPLRASGWDAGKVRFKEHGPDSSAGRGRHSVLLGPGDKAKQSSSSVELRYTRAISLRWQWRMLYDSLNWRPKLDGKQLLRCMGIDIVKVHMCVPYDTLQEQSREDRLRIAQLGHGSSGMRQTTRGNSMRQMLRGSKGTQKTMRESKGTKQMMRGNKSMTETVIDGDEAGDDIPEDGRTHLLLDRTLGTAMIHAHLSNISLMRLDKLRDQAVMMELLPWEMPRGRSFSWYVKVFMVILEQVKGAGWLRRARKLQLVLLQVVDGHFEMTQALANLLRVGEPLEPMLINPNPKYDLEVLRETVPTELRDLLNRGQIAKDPDTVWATMLGVALYDLYEGVLLAEWVINPEAPPSQRQTLDQHAQMWVDNLFREYPLHMRSAVADIAEGAMRLVEVRWAALLATLSSLEGAIRCKEFRERGVAREGIAAHGPDWQWPGDWVGAESDESEAQCQKRVVALQEAVKLAEERKSRRKTLGARIRCSLKKAVPVNDRSWRGLGRWLVRTSKAGAKEVMNAHPLLALWSTSFSAQLTRAKRVILQVNNFFMMLSIVVWFTYSRSTECCRQHKAHVGCPVTEGDPYGPCLGFPSCGALKEVPSLMLPDELPIFSECHAFPEKTLLGRVGAVFVIVMILLPINAILNALFIISSSTPVPNHWQPLPRKQRQKDWKGVIQQFAVTAVHAVATMVYALFVEMQYFNKAMALMIMGLAVAVLNTNAKVAQLLRSIYKTARKTKNAALQFMGCWDWKADEAEDQLASMYVVVDSVVEKLGYALIFLFWILLVWVLITFMATLRDIIGEDAADAILHEWLWGLIIENFGIAMPRLVFFKVASNYLGRKLTAILTRGGATQKELDQWYEQRLLKYYIQLDPTSLPDDDEEEEGDAGEGHDDNVEVEDNGGADINV</sequence>
<dbReference type="Proteomes" id="UP001190700">
    <property type="component" value="Unassembled WGS sequence"/>
</dbReference>
<organism evidence="9 10">
    <name type="scientific">Cymbomonas tetramitiformis</name>
    <dbReference type="NCBI Taxonomy" id="36881"/>
    <lineage>
        <taxon>Eukaryota</taxon>
        <taxon>Viridiplantae</taxon>
        <taxon>Chlorophyta</taxon>
        <taxon>Pyramimonadophyceae</taxon>
        <taxon>Pyramimonadales</taxon>
        <taxon>Pyramimonadaceae</taxon>
        <taxon>Cymbomonas</taxon>
    </lineage>
</organism>
<evidence type="ECO:0000256" key="2">
    <source>
        <dbReference type="ARBA" id="ARBA00022692"/>
    </source>
</evidence>
<evidence type="ECO:0000256" key="6">
    <source>
        <dbReference type="SAM" id="MobiDB-lite"/>
    </source>
</evidence>
<comment type="caution">
    <text evidence="9">The sequence shown here is derived from an EMBL/GenBank/DDBJ whole genome shotgun (WGS) entry which is preliminary data.</text>
</comment>
<feature type="region of interest" description="Disordered" evidence="6">
    <location>
        <begin position="989"/>
        <end position="1020"/>
    </location>
</feature>
<dbReference type="PANTHER" id="PTHR46730:SF1">
    <property type="entry name" value="PLAT DOMAIN-CONTAINING PROTEIN"/>
    <property type="match status" value="1"/>
</dbReference>
<evidence type="ECO:0000256" key="7">
    <source>
        <dbReference type="SAM" id="Phobius"/>
    </source>
</evidence>
<dbReference type="GO" id="GO:0005886">
    <property type="term" value="C:plasma membrane"/>
    <property type="evidence" value="ECO:0007669"/>
    <property type="project" value="TreeGrafter"/>
</dbReference>
<proteinExistence type="predicted"/>
<dbReference type="PANTHER" id="PTHR46730">
    <property type="entry name" value="POLYCYSTIN-1"/>
    <property type="match status" value="1"/>
</dbReference>
<feature type="compositionally biased region" description="Acidic residues" evidence="6">
    <location>
        <begin position="2003"/>
        <end position="2013"/>
    </location>
</feature>
<evidence type="ECO:0000313" key="10">
    <source>
        <dbReference type="Proteomes" id="UP001190700"/>
    </source>
</evidence>
<keyword evidence="10" id="KW-1185">Reference proteome</keyword>
<dbReference type="Pfam" id="PF02010">
    <property type="entry name" value="REJ"/>
    <property type="match status" value="1"/>
</dbReference>
<evidence type="ECO:0000256" key="5">
    <source>
        <dbReference type="ARBA" id="ARBA00023136"/>
    </source>
</evidence>
<feature type="transmembrane region" description="Helical" evidence="7">
    <location>
        <begin position="1899"/>
        <end position="1920"/>
    </location>
</feature>